<protein>
    <recommendedName>
        <fullName evidence="1">SIS domain-containing protein</fullName>
    </recommendedName>
</protein>
<dbReference type="EMBL" id="LGKO01000002">
    <property type="protein sequence ID" value="KPL84228.1"/>
    <property type="molecule type" value="Genomic_DNA"/>
</dbReference>
<dbReference type="Pfam" id="PF13580">
    <property type="entry name" value="SIS_2"/>
    <property type="match status" value="1"/>
</dbReference>
<dbReference type="PROSITE" id="PS51464">
    <property type="entry name" value="SIS"/>
    <property type="match status" value="1"/>
</dbReference>
<proteinExistence type="predicted"/>
<dbReference type="InterPro" id="IPR046348">
    <property type="entry name" value="SIS_dom_sf"/>
</dbReference>
<dbReference type="OrthoDB" id="9805185at2"/>
<accession>A0A0P6XXG6</accession>
<reference evidence="2 3" key="1">
    <citation type="submission" date="2015-07" db="EMBL/GenBank/DDBJ databases">
        <title>Whole genome sequence of Thermanaerothrix daxensis DSM 23592.</title>
        <authorList>
            <person name="Hemp J."/>
            <person name="Ward L.M."/>
            <person name="Pace L.A."/>
            <person name="Fischer W.W."/>
        </authorList>
    </citation>
    <scope>NUCLEOTIDE SEQUENCE [LARGE SCALE GENOMIC DNA]</scope>
    <source>
        <strain evidence="2 3">GNS-1</strain>
    </source>
</reference>
<dbReference type="GO" id="GO:0097367">
    <property type="term" value="F:carbohydrate derivative binding"/>
    <property type="evidence" value="ECO:0007669"/>
    <property type="project" value="InterPro"/>
</dbReference>
<dbReference type="AlphaFoldDB" id="A0A0P6XXG6"/>
<dbReference type="SUPFAM" id="SSF53697">
    <property type="entry name" value="SIS domain"/>
    <property type="match status" value="1"/>
</dbReference>
<evidence type="ECO:0000313" key="3">
    <source>
        <dbReference type="Proteomes" id="UP000050544"/>
    </source>
</evidence>
<dbReference type="RefSeq" id="WP_054520699.1">
    <property type="nucleotide sequence ID" value="NZ_LGKO01000002.1"/>
</dbReference>
<dbReference type="PATRIC" id="fig|869279.4.peg.707"/>
<gene>
    <name evidence="2" type="ORF">SE15_03480</name>
</gene>
<evidence type="ECO:0000259" key="1">
    <source>
        <dbReference type="PROSITE" id="PS51464"/>
    </source>
</evidence>
<dbReference type="InterPro" id="IPR050099">
    <property type="entry name" value="SIS_GmhA/DiaA_subfam"/>
</dbReference>
<evidence type="ECO:0000313" key="2">
    <source>
        <dbReference type="EMBL" id="KPL84228.1"/>
    </source>
</evidence>
<dbReference type="CDD" id="cd05013">
    <property type="entry name" value="SIS_RpiR"/>
    <property type="match status" value="1"/>
</dbReference>
<dbReference type="Proteomes" id="UP000050544">
    <property type="component" value="Unassembled WGS sequence"/>
</dbReference>
<dbReference type="Gene3D" id="3.40.50.10490">
    <property type="entry name" value="Glucose-6-phosphate isomerase like protein, domain 1"/>
    <property type="match status" value="1"/>
</dbReference>
<name>A0A0P6XXG6_9CHLR</name>
<organism evidence="2 3">
    <name type="scientific">Thermanaerothrix daxensis</name>
    <dbReference type="NCBI Taxonomy" id="869279"/>
    <lineage>
        <taxon>Bacteria</taxon>
        <taxon>Bacillati</taxon>
        <taxon>Chloroflexota</taxon>
        <taxon>Anaerolineae</taxon>
        <taxon>Anaerolineales</taxon>
        <taxon>Anaerolineaceae</taxon>
        <taxon>Thermanaerothrix</taxon>
    </lineage>
</organism>
<dbReference type="InterPro" id="IPR001347">
    <property type="entry name" value="SIS_dom"/>
</dbReference>
<dbReference type="PANTHER" id="PTHR30390">
    <property type="entry name" value="SEDOHEPTULOSE 7-PHOSPHATE ISOMERASE / DNAA INITIATOR-ASSOCIATING FACTOR FOR REPLICATION INITIATION"/>
    <property type="match status" value="1"/>
</dbReference>
<comment type="caution">
    <text evidence="2">The sequence shown here is derived from an EMBL/GenBank/DDBJ whole genome shotgun (WGS) entry which is preliminary data.</text>
</comment>
<sequence length="248" mass="26834">MSAFTFEYLNCLIELLARIRDEESEALEQAAQIMADAIEHGHSIFAFGCTHSSLPIQDLVYRAGGLMLINPILAPGIASLDVHPATLSSAMEQMTGYAKVILDNTPIQSGDVLILVSVSGRNAVPIEMAQIACERGIKVIGVTSKEYTEAVTSRHPSGKKMRDFADVVLDNKAPKGDAVLYDPRVPQKFVPVSGVTSNALLQALVAATIEELLERGVTPPVLLAANLDGGAEYNARLFAQYRERIHYL</sequence>
<dbReference type="STRING" id="869279.SE15_03480"/>
<keyword evidence="3" id="KW-1185">Reference proteome</keyword>
<feature type="domain" description="SIS" evidence="1">
    <location>
        <begin position="34"/>
        <end position="219"/>
    </location>
</feature>
<dbReference type="GO" id="GO:1901135">
    <property type="term" value="P:carbohydrate derivative metabolic process"/>
    <property type="evidence" value="ECO:0007669"/>
    <property type="project" value="InterPro"/>
</dbReference>
<dbReference type="NCBIfam" id="NF002805">
    <property type="entry name" value="PRK02947.1"/>
    <property type="match status" value="1"/>
</dbReference>
<dbReference type="PANTHER" id="PTHR30390:SF7">
    <property type="entry name" value="PHOSPHOHEPTOSE ISOMERASE"/>
    <property type="match status" value="1"/>
</dbReference>
<dbReference type="InterPro" id="IPR035472">
    <property type="entry name" value="RpiR-like_SIS"/>
</dbReference>